<evidence type="ECO:0000256" key="2">
    <source>
        <dbReference type="SAM" id="MobiDB-lite"/>
    </source>
</evidence>
<reference evidence="4" key="1">
    <citation type="journal article" date="2019" name="Environ. Microbiol.">
        <title>Fungal ecological strategies reflected in gene transcription - a case study of two litter decomposers.</title>
        <authorList>
            <person name="Barbi F."/>
            <person name="Kohler A."/>
            <person name="Barry K."/>
            <person name="Baskaran P."/>
            <person name="Daum C."/>
            <person name="Fauchery L."/>
            <person name="Ihrmark K."/>
            <person name="Kuo A."/>
            <person name="LaButti K."/>
            <person name="Lipzen A."/>
            <person name="Morin E."/>
            <person name="Grigoriev I.V."/>
            <person name="Henrissat B."/>
            <person name="Lindahl B."/>
            <person name="Martin F."/>
        </authorList>
    </citation>
    <scope>NUCLEOTIDE SEQUENCE</scope>
    <source>
        <strain evidence="4">JB14</strain>
    </source>
</reference>
<organism evidence="4 5">
    <name type="scientific">Gymnopus androsaceus JB14</name>
    <dbReference type="NCBI Taxonomy" id="1447944"/>
    <lineage>
        <taxon>Eukaryota</taxon>
        <taxon>Fungi</taxon>
        <taxon>Dikarya</taxon>
        <taxon>Basidiomycota</taxon>
        <taxon>Agaricomycotina</taxon>
        <taxon>Agaricomycetes</taxon>
        <taxon>Agaricomycetidae</taxon>
        <taxon>Agaricales</taxon>
        <taxon>Marasmiineae</taxon>
        <taxon>Omphalotaceae</taxon>
        <taxon>Gymnopus</taxon>
    </lineage>
</organism>
<name>A0A6A4H728_9AGAR</name>
<feature type="compositionally biased region" description="Polar residues" evidence="2">
    <location>
        <begin position="171"/>
        <end position="187"/>
    </location>
</feature>
<proteinExistence type="predicted"/>
<evidence type="ECO:0000259" key="3">
    <source>
        <dbReference type="Pfam" id="PF03221"/>
    </source>
</evidence>
<feature type="domain" description="HTH CENPB-type" evidence="3">
    <location>
        <begin position="99"/>
        <end position="137"/>
    </location>
</feature>
<dbReference type="InterPro" id="IPR006600">
    <property type="entry name" value="HTH_CenpB_DNA-bd_dom"/>
</dbReference>
<dbReference type="EMBL" id="ML769569">
    <property type="protein sequence ID" value="KAE9393553.1"/>
    <property type="molecule type" value="Genomic_DNA"/>
</dbReference>
<evidence type="ECO:0000256" key="1">
    <source>
        <dbReference type="ARBA" id="ARBA00023125"/>
    </source>
</evidence>
<feature type="region of interest" description="Disordered" evidence="2">
    <location>
        <begin position="159"/>
        <end position="208"/>
    </location>
</feature>
<dbReference type="AlphaFoldDB" id="A0A6A4H728"/>
<evidence type="ECO:0000313" key="5">
    <source>
        <dbReference type="Proteomes" id="UP000799118"/>
    </source>
</evidence>
<keyword evidence="1" id="KW-0238">DNA-binding</keyword>
<evidence type="ECO:0000313" key="4">
    <source>
        <dbReference type="EMBL" id="KAE9393553.1"/>
    </source>
</evidence>
<dbReference type="OrthoDB" id="10060191at2759"/>
<keyword evidence="5" id="KW-1185">Reference proteome</keyword>
<dbReference type="Proteomes" id="UP000799118">
    <property type="component" value="Unassembled WGS sequence"/>
</dbReference>
<gene>
    <name evidence="4" type="ORF">BT96DRAFT_999330</name>
</gene>
<protein>
    <recommendedName>
        <fullName evidence="3">HTH CENPB-type domain-containing protein</fullName>
    </recommendedName>
</protein>
<dbReference type="GO" id="GO:0003677">
    <property type="term" value="F:DNA binding"/>
    <property type="evidence" value="ECO:0007669"/>
    <property type="project" value="UniProtKB-KW"/>
</dbReference>
<dbReference type="Pfam" id="PF03221">
    <property type="entry name" value="HTH_Tnp_Tc5"/>
    <property type="match status" value="1"/>
</dbReference>
<dbReference type="InterPro" id="IPR009057">
    <property type="entry name" value="Homeodomain-like_sf"/>
</dbReference>
<feature type="region of interest" description="Disordered" evidence="2">
    <location>
        <begin position="1"/>
        <end position="29"/>
    </location>
</feature>
<accession>A0A6A4H728</accession>
<dbReference type="SUPFAM" id="SSF46689">
    <property type="entry name" value="Homeodomain-like"/>
    <property type="match status" value="1"/>
</dbReference>
<sequence>MSRHNFQLSEPQPTSIPNSTSSKTPVSVPHLTTRRSYRWLTIAERKAICERHLSNLDEKYCIIAQDYAVDPKTISNTLRNKEKWLNADVGFREGLAYGPFTNAKLIQKAHDIAASLGIDNFRGTHRWADSFKQRHGIWEGFLVGYHPIEQKRNSFAITGTRSISKHKRKSGNQLSNRYHPSTPTATESHPPDAGGVSETQGKGCDMEESSFHQPRFSLSCIRCISASEGSLHSSSVRYFQPEDLERTQRW</sequence>
<dbReference type="Gene3D" id="1.10.10.60">
    <property type="entry name" value="Homeodomain-like"/>
    <property type="match status" value="2"/>
</dbReference>
<feature type="compositionally biased region" description="Polar residues" evidence="2">
    <location>
        <begin position="1"/>
        <end position="25"/>
    </location>
</feature>